<dbReference type="EMBL" id="JABUHS010000076">
    <property type="protein sequence ID" value="NWN61664.1"/>
    <property type="molecule type" value="Genomic_DNA"/>
</dbReference>
<protein>
    <submittedName>
        <fullName evidence="1">Uncharacterized protein</fullName>
    </submittedName>
</protein>
<dbReference type="AlphaFoldDB" id="A0A7Y8RM92"/>
<accession>A0A7Y8RM92</accession>
<gene>
    <name evidence="1" type="ORF">HT123_11140</name>
</gene>
<proteinExistence type="predicted"/>
<name>A0A7Y8RM92_9PSED</name>
<reference evidence="1 2" key="1">
    <citation type="submission" date="2020-05" db="EMBL/GenBank/DDBJ databases">
        <title>Onion-isolated Pseudomonas sp.</title>
        <authorList>
            <person name="Fujikawa T."/>
            <person name="Sawada H."/>
        </authorList>
    </citation>
    <scope>NUCLEOTIDE SEQUENCE [LARGE SCALE GENOMIC DNA]</scope>
    <source>
        <strain evidence="1 2">MAFF 301512</strain>
    </source>
</reference>
<evidence type="ECO:0000313" key="2">
    <source>
        <dbReference type="Proteomes" id="UP000543908"/>
    </source>
</evidence>
<dbReference type="RefSeq" id="WP_058425852.1">
    <property type="nucleotide sequence ID" value="NZ_JABUHS010000076.1"/>
</dbReference>
<sequence length="147" mass="16617">MIILPTTLAKNATGEFNAIITDVVPPPPHDPFRSTQVFHSDHLYFKHILRADMLDNGALARRMILIFRDDQVDGTHTVWTGAAYSITYWGAPNIDQIYGADESQFFTLTVSNNRTQFRVEFKDFTFRTSEPDIKSTCKISGTCNVAL</sequence>
<dbReference type="Proteomes" id="UP000543908">
    <property type="component" value="Unassembled WGS sequence"/>
</dbReference>
<evidence type="ECO:0000313" key="1">
    <source>
        <dbReference type="EMBL" id="NWN61664.1"/>
    </source>
</evidence>
<comment type="caution">
    <text evidence="1">The sequence shown here is derived from an EMBL/GenBank/DDBJ whole genome shotgun (WGS) entry which is preliminary data.</text>
</comment>
<organism evidence="1 2">
    <name type="scientific">Pseudomonas allii</name>
    <dbReference type="NCBI Taxonomy" id="2740531"/>
    <lineage>
        <taxon>Bacteria</taxon>
        <taxon>Pseudomonadati</taxon>
        <taxon>Pseudomonadota</taxon>
        <taxon>Gammaproteobacteria</taxon>
        <taxon>Pseudomonadales</taxon>
        <taxon>Pseudomonadaceae</taxon>
        <taxon>Pseudomonas</taxon>
    </lineage>
</organism>